<gene>
    <name evidence="2" type="ORF">CFK38_00800</name>
</gene>
<reference evidence="3" key="1">
    <citation type="submission" date="2017-09" db="EMBL/GenBank/DDBJ databases">
        <title>Brachybacterium sp. VM2412.</title>
        <authorList>
            <person name="Tak E.J."/>
            <person name="Bae J.-W."/>
        </authorList>
    </citation>
    <scope>NUCLEOTIDE SEQUENCE [LARGE SCALE GENOMIC DNA]</scope>
    <source>
        <strain evidence="3">VM2412</strain>
    </source>
</reference>
<name>A0A291GJG8_9MICO</name>
<dbReference type="RefSeq" id="WP_096801360.1">
    <property type="nucleotide sequence ID" value="NZ_CP023563.1"/>
</dbReference>
<feature type="region of interest" description="Disordered" evidence="1">
    <location>
        <begin position="120"/>
        <end position="144"/>
    </location>
</feature>
<dbReference type="KEGG" id="brz:CFK38_00800"/>
<evidence type="ECO:0000256" key="1">
    <source>
        <dbReference type="SAM" id="MobiDB-lite"/>
    </source>
</evidence>
<dbReference type="Proteomes" id="UP000218165">
    <property type="component" value="Chromosome"/>
</dbReference>
<dbReference type="InterPro" id="IPR009693">
    <property type="entry name" value="Glucitol_operon_activator"/>
</dbReference>
<protein>
    <submittedName>
        <fullName evidence="2">Transcriptional regulator</fullName>
    </submittedName>
</protein>
<sequence length="144" mass="15876">MDQLGFIALLIFAIVLSFAFSYQQHRAYVGAIRELADAHDRNGIVVVSGRGKGFLRGCVVILAVDATTRRILEARTMQGSTVLARFRRTRFLEGNLKGALERATSKHMVTALEQATAQFRETTRPTRSLRARSPRTATAEGTPA</sequence>
<evidence type="ECO:0000313" key="2">
    <source>
        <dbReference type="EMBL" id="ATG50220.1"/>
    </source>
</evidence>
<dbReference type="AlphaFoldDB" id="A0A291GJG8"/>
<dbReference type="EMBL" id="CP023563">
    <property type="protein sequence ID" value="ATG50220.1"/>
    <property type="molecule type" value="Genomic_DNA"/>
</dbReference>
<organism evidence="2 3">
    <name type="scientific">Brachybacterium vulturis</name>
    <dbReference type="NCBI Taxonomy" id="2017484"/>
    <lineage>
        <taxon>Bacteria</taxon>
        <taxon>Bacillati</taxon>
        <taxon>Actinomycetota</taxon>
        <taxon>Actinomycetes</taxon>
        <taxon>Micrococcales</taxon>
        <taxon>Dermabacteraceae</taxon>
        <taxon>Brachybacterium</taxon>
    </lineage>
</organism>
<evidence type="ECO:0000313" key="3">
    <source>
        <dbReference type="Proteomes" id="UP000218165"/>
    </source>
</evidence>
<keyword evidence="3" id="KW-1185">Reference proteome</keyword>
<accession>A0A291GJG8</accession>
<dbReference type="OrthoDB" id="158741at2"/>
<dbReference type="Pfam" id="PF06923">
    <property type="entry name" value="GutM"/>
    <property type="match status" value="1"/>
</dbReference>
<proteinExistence type="predicted"/>